<feature type="region of interest" description="Disordered" evidence="3">
    <location>
        <begin position="133"/>
        <end position="191"/>
    </location>
</feature>
<accession>A0A843U654</accession>
<organism evidence="5 6">
    <name type="scientific">Colocasia esculenta</name>
    <name type="common">Wild taro</name>
    <name type="synonym">Arum esculentum</name>
    <dbReference type="NCBI Taxonomy" id="4460"/>
    <lineage>
        <taxon>Eukaryota</taxon>
        <taxon>Viridiplantae</taxon>
        <taxon>Streptophyta</taxon>
        <taxon>Embryophyta</taxon>
        <taxon>Tracheophyta</taxon>
        <taxon>Spermatophyta</taxon>
        <taxon>Magnoliopsida</taxon>
        <taxon>Liliopsida</taxon>
        <taxon>Araceae</taxon>
        <taxon>Aroideae</taxon>
        <taxon>Colocasieae</taxon>
        <taxon>Colocasia</taxon>
    </lineage>
</organism>
<dbReference type="PANTHER" id="PTHR34680">
    <property type="entry name" value="EXPRESSED PROTEIN"/>
    <property type="match status" value="1"/>
</dbReference>
<feature type="region of interest" description="Disordered" evidence="3">
    <location>
        <begin position="210"/>
        <end position="276"/>
    </location>
</feature>
<dbReference type="AlphaFoldDB" id="A0A843U654"/>
<dbReference type="Proteomes" id="UP000652761">
    <property type="component" value="Unassembled WGS sequence"/>
</dbReference>
<evidence type="ECO:0000256" key="2">
    <source>
        <dbReference type="PROSITE-ProRule" id="PRU01002"/>
    </source>
</evidence>
<dbReference type="OrthoDB" id="787182at2759"/>
<dbReference type="EMBL" id="NMUH01000351">
    <property type="protein sequence ID" value="MQL77477.1"/>
    <property type="molecule type" value="Genomic_DNA"/>
</dbReference>
<feature type="region of interest" description="Disordered" evidence="3">
    <location>
        <begin position="1"/>
        <end position="89"/>
    </location>
</feature>
<evidence type="ECO:0000313" key="6">
    <source>
        <dbReference type="Proteomes" id="UP000652761"/>
    </source>
</evidence>
<protein>
    <recommendedName>
        <fullName evidence="4">WRC domain-containing protein</fullName>
    </recommendedName>
</protein>
<feature type="compositionally biased region" description="Basic and acidic residues" evidence="3">
    <location>
        <begin position="24"/>
        <end position="54"/>
    </location>
</feature>
<comment type="caution">
    <text evidence="2">Lacks conserved residue(s) required for the propagation of feature annotation.</text>
</comment>
<feature type="compositionally biased region" description="Basic and acidic residues" evidence="3">
    <location>
        <begin position="257"/>
        <end position="266"/>
    </location>
</feature>
<evidence type="ECO:0000259" key="4">
    <source>
        <dbReference type="PROSITE" id="PS51667"/>
    </source>
</evidence>
<feature type="domain" description="WRC" evidence="4">
    <location>
        <begin position="92"/>
        <end position="140"/>
    </location>
</feature>
<evidence type="ECO:0000256" key="1">
    <source>
        <dbReference type="ARBA" id="ARBA00023242"/>
    </source>
</evidence>
<proteinExistence type="predicted"/>
<keyword evidence="6" id="KW-1185">Reference proteome</keyword>
<comment type="caution">
    <text evidence="5">The sequence shown here is derived from an EMBL/GenBank/DDBJ whole genome shotgun (WGS) entry which is preliminary data.</text>
</comment>
<name>A0A843U654_COLES</name>
<dbReference type="PANTHER" id="PTHR34680:SF3">
    <property type="entry name" value="EXPRESSED PROTEIN"/>
    <property type="match status" value="1"/>
</dbReference>
<dbReference type="PROSITE" id="PS51667">
    <property type="entry name" value="WRC"/>
    <property type="match status" value="1"/>
</dbReference>
<keyword evidence="1" id="KW-0539">Nucleus</keyword>
<feature type="compositionally biased region" description="Basic and acidic residues" evidence="3">
    <location>
        <begin position="78"/>
        <end position="89"/>
    </location>
</feature>
<sequence>MPTIEILAGAVTAGITLQEDEAEERDKGSGKEKKRSGGEEDGKSGYERGQRAVDDVVCSKPVVPKREEEGGPVEVEEEEKKSEDSRPIEEKTAAAALCKKGDGKGWHCKRAAQCGYSLCQYHLDKLRSYYSYSQTKKKKKKTMKPKSAALPEKSTAAGVAHRQGASQRKQKKSSSRPVEEQHVALSTGPGVSDSFYYYSGFGPRWGKRKRCWSGDAGAKTHDGGAPQAAQPSPHTPPAAAPAAGEEEGEEEEGEFECDSRGRDGRPWKSRALSSLL</sequence>
<dbReference type="InterPro" id="IPR014977">
    <property type="entry name" value="WRC_dom"/>
</dbReference>
<dbReference type="Pfam" id="PF08879">
    <property type="entry name" value="WRC"/>
    <property type="match status" value="1"/>
</dbReference>
<feature type="compositionally biased region" description="Acidic residues" evidence="3">
    <location>
        <begin position="244"/>
        <end position="256"/>
    </location>
</feature>
<feature type="compositionally biased region" description="Basic residues" evidence="3">
    <location>
        <begin position="135"/>
        <end position="144"/>
    </location>
</feature>
<evidence type="ECO:0000256" key="3">
    <source>
        <dbReference type="SAM" id="MobiDB-lite"/>
    </source>
</evidence>
<reference evidence="5" key="1">
    <citation type="submission" date="2017-07" db="EMBL/GenBank/DDBJ databases">
        <title>Taro Niue Genome Assembly and Annotation.</title>
        <authorList>
            <person name="Atibalentja N."/>
            <person name="Keating K."/>
            <person name="Fields C.J."/>
        </authorList>
    </citation>
    <scope>NUCLEOTIDE SEQUENCE</scope>
    <source>
        <strain evidence="5">Niue_2</strain>
        <tissue evidence="5">Leaf</tissue>
    </source>
</reference>
<gene>
    <name evidence="5" type="ORF">Taro_009868</name>
</gene>
<evidence type="ECO:0000313" key="5">
    <source>
        <dbReference type="EMBL" id="MQL77477.1"/>
    </source>
</evidence>